<evidence type="ECO:0000313" key="2">
    <source>
        <dbReference type="Proteomes" id="UP001162060"/>
    </source>
</evidence>
<evidence type="ECO:0000313" key="1">
    <source>
        <dbReference type="EMBL" id="CAK7935656.1"/>
    </source>
</evidence>
<comment type="caution">
    <text evidence="1">The sequence shown here is derived from an EMBL/GenBank/DDBJ whole genome shotgun (WGS) entry which is preliminary data.</text>
</comment>
<reference evidence="1" key="1">
    <citation type="submission" date="2024-01" db="EMBL/GenBank/DDBJ databases">
        <authorList>
            <person name="Webb A."/>
        </authorList>
    </citation>
    <scope>NUCLEOTIDE SEQUENCE</scope>
    <source>
        <strain evidence="1">Pm1</strain>
    </source>
</reference>
<name>A0AAV1UM96_9STRA</name>
<dbReference type="EMBL" id="CAKLBY020000222">
    <property type="protein sequence ID" value="CAK7935656.1"/>
    <property type="molecule type" value="Genomic_DNA"/>
</dbReference>
<organism evidence="1 2">
    <name type="scientific">Peronospora matthiolae</name>
    <dbReference type="NCBI Taxonomy" id="2874970"/>
    <lineage>
        <taxon>Eukaryota</taxon>
        <taxon>Sar</taxon>
        <taxon>Stramenopiles</taxon>
        <taxon>Oomycota</taxon>
        <taxon>Peronosporomycetes</taxon>
        <taxon>Peronosporales</taxon>
        <taxon>Peronosporaceae</taxon>
        <taxon>Peronospora</taxon>
    </lineage>
</organism>
<dbReference type="Proteomes" id="UP001162060">
    <property type="component" value="Unassembled WGS sequence"/>
</dbReference>
<protein>
    <submittedName>
        <fullName evidence="1">Uncharacterized protein</fullName>
    </submittedName>
</protein>
<sequence length="88" mass="10646">MLLLWEFLINHNGYRWEHLFDPSSLVREPLFDRSLVRETLFDLVREPLFDRFVCAREPLFDRVVFLWEPLFVHIVFLAAKRGDIVTRA</sequence>
<gene>
    <name evidence="1" type="ORF">PM001_LOCUS20806</name>
</gene>
<accession>A0AAV1UM96</accession>
<dbReference type="AlphaFoldDB" id="A0AAV1UM96"/>
<proteinExistence type="predicted"/>